<evidence type="ECO:0000313" key="2">
    <source>
        <dbReference type="EMBL" id="KAE9022620.1"/>
    </source>
</evidence>
<dbReference type="Proteomes" id="UP000441208">
    <property type="component" value="Unassembled WGS sequence"/>
</dbReference>
<gene>
    <name evidence="5" type="ORF">PF002_g2530</name>
    <name evidence="4" type="ORF">PF007_g5410</name>
    <name evidence="1" type="ORF">PF009_g3364</name>
    <name evidence="3" type="ORF">PF010_g25476</name>
    <name evidence="2" type="ORF">PF011_g4364</name>
</gene>
<evidence type="ECO:0000313" key="7">
    <source>
        <dbReference type="Proteomes" id="UP000440367"/>
    </source>
</evidence>
<sequence length="153" mass="17595">MPSRYHRYTLAVKLHILDAACTGGEWEAVAEANNISINTTRSWLRRYPTYFDYMHAPSLGGKRAQKMIAECLSSLLSKRRSGPYASPSYRRSGASKFDPCLRVNCENPLGCKSHHNEQFRKEPQYMNTERNKLKRRDFLVRLQQLQAAGKSVI</sequence>
<evidence type="ECO:0000313" key="3">
    <source>
        <dbReference type="EMBL" id="KAE9072457.1"/>
    </source>
</evidence>
<organism evidence="4 8">
    <name type="scientific">Phytophthora fragariae</name>
    <dbReference type="NCBI Taxonomy" id="53985"/>
    <lineage>
        <taxon>Eukaryota</taxon>
        <taxon>Sar</taxon>
        <taxon>Stramenopiles</taxon>
        <taxon>Oomycota</taxon>
        <taxon>Peronosporomycetes</taxon>
        <taxon>Peronosporales</taxon>
        <taxon>Peronosporaceae</taxon>
        <taxon>Phytophthora</taxon>
    </lineage>
</organism>
<evidence type="ECO:0000313" key="5">
    <source>
        <dbReference type="EMBL" id="KAE9255065.1"/>
    </source>
</evidence>
<dbReference type="Proteomes" id="UP000429523">
    <property type="component" value="Unassembled WGS sequence"/>
</dbReference>
<comment type="caution">
    <text evidence="4">The sequence shown here is derived from an EMBL/GenBank/DDBJ whole genome shotgun (WGS) entry which is preliminary data.</text>
</comment>
<dbReference type="Proteomes" id="UP000460718">
    <property type="component" value="Unassembled WGS sequence"/>
</dbReference>
<evidence type="ECO:0000313" key="10">
    <source>
        <dbReference type="Proteomes" id="UP000488956"/>
    </source>
</evidence>
<evidence type="ECO:0000313" key="6">
    <source>
        <dbReference type="Proteomes" id="UP000429523"/>
    </source>
</evidence>
<evidence type="ECO:0000313" key="4">
    <source>
        <dbReference type="EMBL" id="KAE9127988.1"/>
    </source>
</evidence>
<dbReference type="Proteomes" id="UP000488956">
    <property type="component" value="Unassembled WGS sequence"/>
</dbReference>
<name>A0A6A3T1Q7_9STRA</name>
<protein>
    <submittedName>
        <fullName evidence="4">Uncharacterized protein</fullName>
    </submittedName>
</protein>
<evidence type="ECO:0000313" key="9">
    <source>
        <dbReference type="Proteomes" id="UP000460718"/>
    </source>
</evidence>
<proteinExistence type="predicted"/>
<dbReference type="EMBL" id="QXGF01000095">
    <property type="protein sequence ID" value="KAE8947024.1"/>
    <property type="molecule type" value="Genomic_DNA"/>
</dbReference>
<dbReference type="EMBL" id="QXFZ01000189">
    <property type="protein sequence ID" value="KAE9127988.1"/>
    <property type="molecule type" value="Genomic_DNA"/>
</dbReference>
<evidence type="ECO:0000313" key="1">
    <source>
        <dbReference type="EMBL" id="KAE8947024.1"/>
    </source>
</evidence>
<reference evidence="6 7" key="1">
    <citation type="submission" date="2018-08" db="EMBL/GenBank/DDBJ databases">
        <title>Genomic investigation of the strawberry pathogen Phytophthora fragariae indicates pathogenicity is determined by transcriptional variation in three key races.</title>
        <authorList>
            <person name="Adams T.M."/>
            <person name="Armitage A.D."/>
            <person name="Sobczyk M.K."/>
            <person name="Bates H.J."/>
            <person name="Dunwell J.M."/>
            <person name="Nellist C.F."/>
            <person name="Harrison R.J."/>
        </authorList>
    </citation>
    <scope>NUCLEOTIDE SEQUENCE [LARGE SCALE GENOMIC DNA]</scope>
    <source>
        <strain evidence="5 7">BC-1</strain>
        <strain evidence="4 8">NOV-71</strain>
        <strain evidence="1 6">NOV-9</strain>
        <strain evidence="3 10">ONT-3</strain>
        <strain evidence="2 9">SCRP245</strain>
    </source>
</reference>
<dbReference type="EMBL" id="QXGD01000067">
    <property type="protein sequence ID" value="KAE9255065.1"/>
    <property type="molecule type" value="Genomic_DNA"/>
</dbReference>
<evidence type="ECO:0000313" key="8">
    <source>
        <dbReference type="Proteomes" id="UP000441208"/>
    </source>
</evidence>
<dbReference type="Proteomes" id="UP000440367">
    <property type="component" value="Unassembled WGS sequence"/>
</dbReference>
<dbReference type="AlphaFoldDB" id="A0A6A3T1Q7"/>
<dbReference type="EMBL" id="QXFW01000158">
    <property type="protein sequence ID" value="KAE9022620.1"/>
    <property type="molecule type" value="Genomic_DNA"/>
</dbReference>
<accession>A0A6A3T1Q7</accession>
<dbReference type="EMBL" id="QXFX01002934">
    <property type="protein sequence ID" value="KAE9072457.1"/>
    <property type="molecule type" value="Genomic_DNA"/>
</dbReference>